<comment type="subcellular location">
    <subcellularLocation>
        <location evidence="1">Membrane</location>
        <topology evidence="1">Multi-pass membrane protein</topology>
    </subcellularLocation>
</comment>
<dbReference type="AlphaFoldDB" id="A0A6P8IX72"/>
<gene>
    <name evidence="12" type="primary">LOC116305857</name>
</gene>
<dbReference type="RefSeq" id="XP_031571697.1">
    <property type="nucleotide sequence ID" value="XM_031715837.1"/>
</dbReference>
<evidence type="ECO:0000256" key="5">
    <source>
        <dbReference type="ARBA" id="ARBA00023136"/>
    </source>
</evidence>
<evidence type="ECO:0000256" key="1">
    <source>
        <dbReference type="ARBA" id="ARBA00004141"/>
    </source>
</evidence>
<keyword evidence="5 9" id="KW-0472">Membrane</keyword>
<feature type="transmembrane region" description="Helical" evidence="9">
    <location>
        <begin position="236"/>
        <end position="254"/>
    </location>
</feature>
<name>A0A6P8IX72_ACTTE</name>
<keyword evidence="11" id="KW-1185">Reference proteome</keyword>
<dbReference type="KEGG" id="aten:116305857"/>
<proteinExistence type="inferred from homology"/>
<protein>
    <submittedName>
        <fullName evidence="12">Galanin receptor type 1-like</fullName>
    </submittedName>
</protein>
<dbReference type="PROSITE" id="PS00237">
    <property type="entry name" value="G_PROTEIN_RECEP_F1_1"/>
    <property type="match status" value="1"/>
</dbReference>
<dbReference type="GO" id="GO:0005886">
    <property type="term" value="C:plasma membrane"/>
    <property type="evidence" value="ECO:0007669"/>
    <property type="project" value="TreeGrafter"/>
</dbReference>
<dbReference type="InParanoid" id="A0A6P8IX72"/>
<keyword evidence="7 8" id="KW-0807">Transducer</keyword>
<feature type="transmembrane region" description="Helical" evidence="9">
    <location>
        <begin position="89"/>
        <end position="110"/>
    </location>
</feature>
<evidence type="ECO:0000313" key="12">
    <source>
        <dbReference type="RefSeq" id="XP_031571697.1"/>
    </source>
</evidence>
<organism evidence="11 12">
    <name type="scientific">Actinia tenebrosa</name>
    <name type="common">Australian red waratah sea anemone</name>
    <dbReference type="NCBI Taxonomy" id="6105"/>
    <lineage>
        <taxon>Eukaryota</taxon>
        <taxon>Metazoa</taxon>
        <taxon>Cnidaria</taxon>
        <taxon>Anthozoa</taxon>
        <taxon>Hexacorallia</taxon>
        <taxon>Actiniaria</taxon>
        <taxon>Actiniidae</taxon>
        <taxon>Actinia</taxon>
    </lineage>
</organism>
<keyword evidence="4 8" id="KW-0297">G-protein coupled receptor</keyword>
<dbReference type="PRINTS" id="PR00237">
    <property type="entry name" value="GPCRRHODOPSN"/>
</dbReference>
<dbReference type="CDD" id="cd00637">
    <property type="entry name" value="7tm_classA_rhodopsin-like"/>
    <property type="match status" value="1"/>
</dbReference>
<evidence type="ECO:0000256" key="8">
    <source>
        <dbReference type="RuleBase" id="RU000688"/>
    </source>
</evidence>
<reference evidence="12" key="1">
    <citation type="submission" date="2025-08" db="UniProtKB">
        <authorList>
            <consortium name="RefSeq"/>
        </authorList>
    </citation>
    <scope>IDENTIFICATION</scope>
    <source>
        <tissue evidence="12">Tentacle</tissue>
    </source>
</reference>
<dbReference type="GO" id="GO:0004930">
    <property type="term" value="F:G protein-coupled receptor activity"/>
    <property type="evidence" value="ECO:0007669"/>
    <property type="project" value="UniProtKB-KW"/>
</dbReference>
<dbReference type="FunCoup" id="A0A6P8IX72">
    <property type="interactions" value="659"/>
</dbReference>
<accession>A0A6P8IX72</accession>
<dbReference type="PANTHER" id="PTHR45695:SF9">
    <property type="entry name" value="LEUCOKININ RECEPTOR"/>
    <property type="match status" value="1"/>
</dbReference>
<dbReference type="Gene3D" id="1.20.1070.10">
    <property type="entry name" value="Rhodopsin 7-helix transmembrane proteins"/>
    <property type="match status" value="1"/>
</dbReference>
<keyword evidence="6 8" id="KW-0675">Receptor</keyword>
<dbReference type="PROSITE" id="PS50262">
    <property type="entry name" value="G_PROTEIN_RECEP_F1_2"/>
    <property type="match status" value="1"/>
</dbReference>
<feature type="transmembrane region" description="Helical" evidence="9">
    <location>
        <begin position="20"/>
        <end position="40"/>
    </location>
</feature>
<dbReference type="Pfam" id="PF00001">
    <property type="entry name" value="7tm_1"/>
    <property type="match status" value="1"/>
</dbReference>
<feature type="transmembrane region" description="Helical" evidence="9">
    <location>
        <begin position="130"/>
        <end position="152"/>
    </location>
</feature>
<feature type="domain" description="G-protein coupled receptors family 1 profile" evidence="10">
    <location>
        <begin position="32"/>
        <end position="287"/>
    </location>
</feature>
<evidence type="ECO:0000313" key="11">
    <source>
        <dbReference type="Proteomes" id="UP000515163"/>
    </source>
</evidence>
<dbReference type="OrthoDB" id="9046662at2759"/>
<feature type="transmembrane region" description="Helical" evidence="9">
    <location>
        <begin position="52"/>
        <end position="69"/>
    </location>
</feature>
<feature type="transmembrane region" description="Helical" evidence="9">
    <location>
        <begin position="172"/>
        <end position="196"/>
    </location>
</feature>
<evidence type="ECO:0000256" key="4">
    <source>
        <dbReference type="ARBA" id="ARBA00023040"/>
    </source>
</evidence>
<sequence length="395" mass="44748">MNGTTEQPNALQIISVAQLVFYIMVFVVGGVGNGLVLLIIKTKKPTRKTNDIFILNLALGDILVLFVSIPVDLYNKVYSMSSGILHCKFLWPLMTSGLFTSVFTLTCMAIERSRVICRPTASKLEGRRLLAVIIMIWVAAVLCVLPLVIVAAPDPMSDSCQEKWPSDNMRKVYTALLVALQYILPLTIISIAYSMISYRLKVSKRFRISNMANISSSHLQRHCIENSKINKNLRTIVILFAIFMLPKHIAWLWLDFGQGDRYQHFGQVLIFAEVFLYIHSSCNPLVYGTIMKDYRAGFKQYFKKLFTICCHCSLNKTSPAEDKATRRRQDTIPHLSPQSHLQMSIAEGQDFRQQDTIPHLSPQSHLQMSIAEGQDFGQQDTFPHLSPQSQETVDI</sequence>
<dbReference type="InterPro" id="IPR000276">
    <property type="entry name" value="GPCR_Rhodpsn"/>
</dbReference>
<dbReference type="SUPFAM" id="SSF81321">
    <property type="entry name" value="Family A G protein-coupled receptor-like"/>
    <property type="match status" value="1"/>
</dbReference>
<evidence type="ECO:0000256" key="9">
    <source>
        <dbReference type="SAM" id="Phobius"/>
    </source>
</evidence>
<dbReference type="InterPro" id="IPR017452">
    <property type="entry name" value="GPCR_Rhodpsn_7TM"/>
</dbReference>
<evidence type="ECO:0000256" key="7">
    <source>
        <dbReference type="ARBA" id="ARBA00023224"/>
    </source>
</evidence>
<evidence type="ECO:0000256" key="3">
    <source>
        <dbReference type="ARBA" id="ARBA00022989"/>
    </source>
</evidence>
<feature type="transmembrane region" description="Helical" evidence="9">
    <location>
        <begin position="266"/>
        <end position="290"/>
    </location>
</feature>
<keyword evidence="2 8" id="KW-0812">Transmembrane</keyword>
<keyword evidence="3 9" id="KW-1133">Transmembrane helix</keyword>
<dbReference type="Proteomes" id="UP000515163">
    <property type="component" value="Unplaced"/>
</dbReference>
<evidence type="ECO:0000259" key="10">
    <source>
        <dbReference type="PROSITE" id="PS50262"/>
    </source>
</evidence>
<dbReference type="GeneID" id="116305857"/>
<evidence type="ECO:0000256" key="6">
    <source>
        <dbReference type="ARBA" id="ARBA00023170"/>
    </source>
</evidence>
<evidence type="ECO:0000256" key="2">
    <source>
        <dbReference type="ARBA" id="ARBA00022692"/>
    </source>
</evidence>
<comment type="similarity">
    <text evidence="8">Belongs to the G-protein coupled receptor 1 family.</text>
</comment>
<dbReference type="PANTHER" id="PTHR45695">
    <property type="entry name" value="LEUCOKININ RECEPTOR-RELATED"/>
    <property type="match status" value="1"/>
</dbReference>